<dbReference type="Gene3D" id="3.40.50.2300">
    <property type="match status" value="1"/>
</dbReference>
<dbReference type="PROSITE" id="PS50887">
    <property type="entry name" value="GGDEF"/>
    <property type="match status" value="1"/>
</dbReference>
<organism evidence="6 7">
    <name type="scientific">Lyngbya aestuarii BL J</name>
    <dbReference type="NCBI Taxonomy" id="1348334"/>
    <lineage>
        <taxon>Bacteria</taxon>
        <taxon>Bacillati</taxon>
        <taxon>Cyanobacteriota</taxon>
        <taxon>Cyanophyceae</taxon>
        <taxon>Oscillatoriophycideae</taxon>
        <taxon>Oscillatoriales</taxon>
        <taxon>Microcoleaceae</taxon>
        <taxon>Lyngbya</taxon>
    </lineage>
</organism>
<feature type="domain" description="Response regulatory" evidence="3">
    <location>
        <begin position="3"/>
        <end position="119"/>
    </location>
</feature>
<dbReference type="AlphaFoldDB" id="U7QLR0"/>
<comment type="caution">
    <text evidence="6">The sequence shown here is derived from an EMBL/GenBank/DDBJ whole genome shotgun (WGS) entry which is preliminary data.</text>
</comment>
<dbReference type="NCBIfam" id="TIGR00254">
    <property type="entry name" value="GGDEF"/>
    <property type="match status" value="1"/>
</dbReference>
<keyword evidence="2" id="KW-0175">Coiled coil</keyword>
<dbReference type="Pfam" id="PF00563">
    <property type="entry name" value="EAL"/>
    <property type="match status" value="1"/>
</dbReference>
<proteinExistence type="predicted"/>
<dbReference type="OrthoDB" id="9805474at2"/>
<dbReference type="InterPro" id="IPR029787">
    <property type="entry name" value="Nucleotide_cyclase"/>
</dbReference>
<dbReference type="InterPro" id="IPR001789">
    <property type="entry name" value="Sig_transdc_resp-reg_receiver"/>
</dbReference>
<gene>
    <name evidence="6" type="ORF">M595_1981</name>
</gene>
<dbReference type="PROSITE" id="PS50883">
    <property type="entry name" value="EAL"/>
    <property type="match status" value="1"/>
</dbReference>
<evidence type="ECO:0000256" key="2">
    <source>
        <dbReference type="SAM" id="Coils"/>
    </source>
</evidence>
<dbReference type="Pfam" id="PF00990">
    <property type="entry name" value="GGDEF"/>
    <property type="match status" value="1"/>
</dbReference>
<reference evidence="6 7" key="1">
    <citation type="journal article" date="2013" name="Front. Microbiol.">
        <title>Comparative genomic analyses of the cyanobacterium, Lyngbya aestuarii BL J, a powerful hydrogen producer.</title>
        <authorList>
            <person name="Kothari A."/>
            <person name="Vaughn M."/>
            <person name="Garcia-Pichel F."/>
        </authorList>
    </citation>
    <scope>NUCLEOTIDE SEQUENCE [LARGE SCALE GENOMIC DNA]</scope>
    <source>
        <strain evidence="6 7">BL J</strain>
    </source>
</reference>
<keyword evidence="1" id="KW-0597">Phosphoprotein</keyword>
<dbReference type="InterPro" id="IPR050706">
    <property type="entry name" value="Cyclic-di-GMP_PDE-like"/>
</dbReference>
<dbReference type="InterPro" id="IPR043128">
    <property type="entry name" value="Rev_trsase/Diguanyl_cyclase"/>
</dbReference>
<name>U7QLR0_9CYAN</name>
<evidence type="ECO:0000259" key="5">
    <source>
        <dbReference type="PROSITE" id="PS50887"/>
    </source>
</evidence>
<feature type="coiled-coil region" evidence="2">
    <location>
        <begin position="273"/>
        <end position="300"/>
    </location>
</feature>
<protein>
    <submittedName>
        <fullName evidence="6">Diguanylate cyclase domain protein</fullName>
    </submittedName>
</protein>
<dbReference type="PANTHER" id="PTHR33121:SF79">
    <property type="entry name" value="CYCLIC DI-GMP PHOSPHODIESTERASE PDED-RELATED"/>
    <property type="match status" value="1"/>
</dbReference>
<feature type="domain" description="GGDEF" evidence="5">
    <location>
        <begin position="177"/>
        <end position="310"/>
    </location>
</feature>
<dbReference type="InterPro" id="IPR035919">
    <property type="entry name" value="EAL_sf"/>
</dbReference>
<accession>U7QLR0</accession>
<dbReference type="CDD" id="cd01949">
    <property type="entry name" value="GGDEF"/>
    <property type="match status" value="1"/>
</dbReference>
<dbReference type="Gene3D" id="3.30.70.270">
    <property type="match status" value="1"/>
</dbReference>
<dbReference type="SMART" id="SM00052">
    <property type="entry name" value="EAL"/>
    <property type="match status" value="1"/>
</dbReference>
<dbReference type="SUPFAM" id="SSF52172">
    <property type="entry name" value="CheY-like"/>
    <property type="match status" value="1"/>
</dbReference>
<keyword evidence="7" id="KW-1185">Reference proteome</keyword>
<dbReference type="EMBL" id="AUZM01000015">
    <property type="protein sequence ID" value="ERT08035.1"/>
    <property type="molecule type" value="Genomic_DNA"/>
</dbReference>
<dbReference type="Proteomes" id="UP000017127">
    <property type="component" value="Unassembled WGS sequence"/>
</dbReference>
<feature type="modified residue" description="4-aspartylphosphate" evidence="1">
    <location>
        <position position="52"/>
    </location>
</feature>
<evidence type="ECO:0000313" key="6">
    <source>
        <dbReference type="EMBL" id="ERT08035.1"/>
    </source>
</evidence>
<dbReference type="GO" id="GO:0000160">
    <property type="term" value="P:phosphorelay signal transduction system"/>
    <property type="evidence" value="ECO:0007669"/>
    <property type="project" value="InterPro"/>
</dbReference>
<dbReference type="SUPFAM" id="SSF55073">
    <property type="entry name" value="Nucleotide cyclase"/>
    <property type="match status" value="1"/>
</dbReference>
<evidence type="ECO:0000256" key="1">
    <source>
        <dbReference type="PROSITE-ProRule" id="PRU00169"/>
    </source>
</evidence>
<evidence type="ECO:0000313" key="7">
    <source>
        <dbReference type="Proteomes" id="UP000017127"/>
    </source>
</evidence>
<dbReference type="InterPro" id="IPR011006">
    <property type="entry name" value="CheY-like_superfamily"/>
</dbReference>
<dbReference type="CDD" id="cd17574">
    <property type="entry name" value="REC_OmpR"/>
    <property type="match status" value="1"/>
</dbReference>
<feature type="domain" description="EAL" evidence="4">
    <location>
        <begin position="319"/>
        <end position="573"/>
    </location>
</feature>
<dbReference type="InterPro" id="IPR001633">
    <property type="entry name" value="EAL_dom"/>
</dbReference>
<dbReference type="SMART" id="SM00267">
    <property type="entry name" value="GGDEF"/>
    <property type="match status" value="1"/>
</dbReference>
<dbReference type="PROSITE" id="PS50110">
    <property type="entry name" value="RESPONSE_REGULATORY"/>
    <property type="match status" value="1"/>
</dbReference>
<dbReference type="RefSeq" id="WP_023065798.1">
    <property type="nucleotide sequence ID" value="NZ_AUZM01000015.1"/>
</dbReference>
<dbReference type="GO" id="GO:0071111">
    <property type="term" value="F:cyclic-guanylate-specific phosphodiesterase activity"/>
    <property type="evidence" value="ECO:0007669"/>
    <property type="project" value="InterPro"/>
</dbReference>
<dbReference type="SUPFAM" id="SSF141868">
    <property type="entry name" value="EAL domain-like"/>
    <property type="match status" value="1"/>
</dbReference>
<dbReference type="Gene3D" id="3.20.20.450">
    <property type="entry name" value="EAL domain"/>
    <property type="match status" value="1"/>
</dbReference>
<dbReference type="Pfam" id="PF00072">
    <property type="entry name" value="Response_reg"/>
    <property type="match status" value="1"/>
</dbReference>
<dbReference type="InterPro" id="IPR000160">
    <property type="entry name" value="GGDEF_dom"/>
</dbReference>
<dbReference type="SMART" id="SM00448">
    <property type="entry name" value="REC"/>
    <property type="match status" value="1"/>
</dbReference>
<dbReference type="PANTHER" id="PTHR33121">
    <property type="entry name" value="CYCLIC DI-GMP PHOSPHODIESTERASE PDEF"/>
    <property type="match status" value="1"/>
</dbReference>
<dbReference type="CDD" id="cd01948">
    <property type="entry name" value="EAL"/>
    <property type="match status" value="1"/>
</dbReference>
<evidence type="ECO:0000259" key="4">
    <source>
        <dbReference type="PROSITE" id="PS50883"/>
    </source>
</evidence>
<sequence length="582" mass="66170">MIKILVIEDDAQVRDNIQVILELEDFDVILAKDGQSGLEKAIASSPDLIVCDVMMPQMDGFEVLSALQSIEATSNIPFIFLTAKADRNDLRQGMESGADDYLTKPFTPKELIKAIQIRLDKKEKYKQKYTQKIQDISEQLEHQLYFDHVTNLPNRLSLREQFNQRLAKTQFIAAKTQMLPIFCLSLDRFNQIQKNLGYDSSEQLLKAFVERLKKSLDAKIFLAYLGANEFGMILPVVEYKTFIVDLANQIKSQLNQPFIVNNQEVFLSASIGIALYEKDAQDIEKILQKAKKAMYKVQENGGNDCEFYSWVLDVHTSRRQRLENDLHYAIERGELSVHYQPQVSLKTGKIMGCEALARWSHPTYNMISPDTFIPIAEEIGLIDKIGEWVLVQACKDLKKWQAFGFMSLKMAVNISVFQLNKADFRQKSINTLLANNILPKYIEFELTESCLVQDLVMAKQKIEALNSLDIRVSIDDFGTGYSSLKSLQKLPFNTLKIDRSFIQNVETNPSNSAITSNLIKIARSLGLKVVAEGVETVGELNFLKQHQCDGIQGFIFSYPLPASEMTNLLREGKCLKIQESLL</sequence>
<evidence type="ECO:0000259" key="3">
    <source>
        <dbReference type="PROSITE" id="PS50110"/>
    </source>
</evidence>